<evidence type="ECO:0000313" key="4">
    <source>
        <dbReference type="EMBL" id="KAJ5175796.1"/>
    </source>
</evidence>
<accession>A0A9W9IK64</accession>
<name>A0A9W9IK64_9EURO</name>
<evidence type="ECO:0000256" key="3">
    <source>
        <dbReference type="SAM" id="SignalP"/>
    </source>
</evidence>
<proteinExistence type="predicted"/>
<feature type="signal peptide" evidence="3">
    <location>
        <begin position="1"/>
        <end position="26"/>
    </location>
</feature>
<dbReference type="AlphaFoldDB" id="A0A9W9IK64"/>
<dbReference type="SUPFAM" id="SSF53474">
    <property type="entry name" value="alpha/beta-Hydrolases"/>
    <property type="match status" value="1"/>
</dbReference>
<dbReference type="GO" id="GO:0052689">
    <property type="term" value="F:carboxylic ester hydrolase activity"/>
    <property type="evidence" value="ECO:0007669"/>
    <property type="project" value="UniProtKB-ARBA"/>
</dbReference>
<dbReference type="GO" id="GO:0072330">
    <property type="term" value="P:monocarboxylic acid biosynthetic process"/>
    <property type="evidence" value="ECO:0007669"/>
    <property type="project" value="UniProtKB-ARBA"/>
</dbReference>
<evidence type="ECO:0000256" key="2">
    <source>
        <dbReference type="ARBA" id="ARBA00023157"/>
    </source>
</evidence>
<dbReference type="RefSeq" id="XP_056547404.1">
    <property type="nucleotide sequence ID" value="XM_056683798.1"/>
</dbReference>
<dbReference type="EMBL" id="JAPQKN010000001">
    <property type="protein sequence ID" value="KAJ5175796.1"/>
    <property type="molecule type" value="Genomic_DNA"/>
</dbReference>
<feature type="chain" id="PRO_5040812303" description="Cutinase" evidence="3">
    <location>
        <begin position="27"/>
        <end position="239"/>
    </location>
</feature>
<dbReference type="InterPro" id="IPR029058">
    <property type="entry name" value="AB_hydrolase_fold"/>
</dbReference>
<reference evidence="4" key="2">
    <citation type="journal article" date="2023" name="IMA Fungus">
        <title>Comparative genomic study of the Penicillium genus elucidates a diverse pangenome and 15 lateral gene transfer events.</title>
        <authorList>
            <person name="Petersen C."/>
            <person name="Sorensen T."/>
            <person name="Nielsen M.R."/>
            <person name="Sondergaard T.E."/>
            <person name="Sorensen J.L."/>
            <person name="Fitzpatrick D.A."/>
            <person name="Frisvad J.C."/>
            <person name="Nielsen K.L."/>
        </authorList>
    </citation>
    <scope>NUCLEOTIDE SEQUENCE</scope>
    <source>
        <strain evidence="4">IBT 26290</strain>
    </source>
</reference>
<sequence>MLGTIRFHFLGIVAVVSSLVFHPAHRQNVPSDQCATGVHAIISRGQAGDGETGWDPLNVMVSLQNLILEQIPGSTSLGLPYQYGAQDKFVAVHDGAQLLQNYVTSYLASCPESKVVVVGYSLGACLTMDAICGTSSVGLNPVAALNSTYASSVVGVIVYGDETFIPEQSWNVGTCEIGLGIFPRLDPGSCEPFASSIQSYCDIGDNQCCSPLPLDNNAAHHAYMAKYNQGVVDFIRTRL</sequence>
<reference evidence="4" key="1">
    <citation type="submission" date="2022-11" db="EMBL/GenBank/DDBJ databases">
        <authorList>
            <person name="Petersen C."/>
        </authorList>
    </citation>
    <scope>NUCLEOTIDE SEQUENCE</scope>
    <source>
        <strain evidence="4">IBT 26290</strain>
    </source>
</reference>
<dbReference type="GO" id="GO:0017000">
    <property type="term" value="P:antibiotic biosynthetic process"/>
    <property type="evidence" value="ECO:0007669"/>
    <property type="project" value="UniProtKB-ARBA"/>
</dbReference>
<protein>
    <recommendedName>
        <fullName evidence="6">Cutinase</fullName>
    </recommendedName>
</protein>
<dbReference type="OrthoDB" id="2586582at2759"/>
<dbReference type="Gene3D" id="3.40.50.1820">
    <property type="entry name" value="alpha/beta hydrolase"/>
    <property type="match status" value="1"/>
</dbReference>
<comment type="caution">
    <text evidence="4">The sequence shown here is derived from an EMBL/GenBank/DDBJ whole genome shotgun (WGS) entry which is preliminary data.</text>
</comment>
<keyword evidence="5" id="KW-1185">Reference proteome</keyword>
<dbReference type="SMART" id="SM01110">
    <property type="entry name" value="Cutinase"/>
    <property type="match status" value="1"/>
</dbReference>
<keyword evidence="3" id="KW-0732">Signal</keyword>
<dbReference type="Proteomes" id="UP001149163">
    <property type="component" value="Unassembled WGS sequence"/>
</dbReference>
<evidence type="ECO:0008006" key="6">
    <source>
        <dbReference type="Google" id="ProtNLM"/>
    </source>
</evidence>
<keyword evidence="2" id="KW-1015">Disulfide bond</keyword>
<dbReference type="PANTHER" id="PTHR33630">
    <property type="entry name" value="CUTINASE RV1984C-RELATED-RELATED"/>
    <property type="match status" value="1"/>
</dbReference>
<dbReference type="InterPro" id="IPR000675">
    <property type="entry name" value="Cutinase/axe"/>
</dbReference>
<dbReference type="Pfam" id="PF01083">
    <property type="entry name" value="Cutinase"/>
    <property type="match status" value="1"/>
</dbReference>
<dbReference type="PANTHER" id="PTHR33630:SF9">
    <property type="entry name" value="CUTINASE 4"/>
    <property type="match status" value="1"/>
</dbReference>
<evidence type="ECO:0000313" key="5">
    <source>
        <dbReference type="Proteomes" id="UP001149163"/>
    </source>
</evidence>
<gene>
    <name evidence="4" type="ORF">N7482_001673</name>
</gene>
<keyword evidence="1" id="KW-0378">Hydrolase</keyword>
<evidence type="ECO:0000256" key="1">
    <source>
        <dbReference type="ARBA" id="ARBA00022801"/>
    </source>
</evidence>
<organism evidence="4 5">
    <name type="scientific">Penicillium canariense</name>
    <dbReference type="NCBI Taxonomy" id="189055"/>
    <lineage>
        <taxon>Eukaryota</taxon>
        <taxon>Fungi</taxon>
        <taxon>Dikarya</taxon>
        <taxon>Ascomycota</taxon>
        <taxon>Pezizomycotina</taxon>
        <taxon>Eurotiomycetes</taxon>
        <taxon>Eurotiomycetidae</taxon>
        <taxon>Eurotiales</taxon>
        <taxon>Aspergillaceae</taxon>
        <taxon>Penicillium</taxon>
    </lineage>
</organism>
<dbReference type="GeneID" id="81422974"/>